<dbReference type="EMBL" id="JAGTUF010000007">
    <property type="protein sequence ID" value="MBR9971998.1"/>
    <property type="molecule type" value="Genomic_DNA"/>
</dbReference>
<evidence type="ECO:0000313" key="2">
    <source>
        <dbReference type="EMBL" id="MBR9971998.1"/>
    </source>
</evidence>
<gene>
    <name evidence="2" type="ORF">KEC16_09745</name>
</gene>
<evidence type="ECO:0000256" key="1">
    <source>
        <dbReference type="SAM" id="SignalP"/>
    </source>
</evidence>
<dbReference type="RefSeq" id="WP_211548309.1">
    <property type="nucleotide sequence ID" value="NZ_JAGTUF010000007.1"/>
</dbReference>
<evidence type="ECO:0000313" key="3">
    <source>
        <dbReference type="Proteomes" id="UP000680714"/>
    </source>
</evidence>
<keyword evidence="1" id="KW-0732">Signal</keyword>
<organism evidence="2 3">
    <name type="scientific">Magnetospirillum sulfuroxidans</name>
    <dbReference type="NCBI Taxonomy" id="611300"/>
    <lineage>
        <taxon>Bacteria</taxon>
        <taxon>Pseudomonadati</taxon>
        <taxon>Pseudomonadota</taxon>
        <taxon>Alphaproteobacteria</taxon>
        <taxon>Rhodospirillales</taxon>
        <taxon>Rhodospirillaceae</taxon>
        <taxon>Magnetospirillum</taxon>
    </lineage>
</organism>
<sequence>MHPHPPPSPPSRRPRPLRRLLLTAAMLAALGGCAAQSLSLDDVAINAATDANANSAIAVDVVLVTKVGAGEALSKLPAAEWFRRKTQILRDNPDGLVVLSWELIPGQTVSQRIRREVLDGFVFAAYGSPGEHRIRLSGEGSQARITLQASDFIVDGLKKKAE</sequence>
<reference evidence="2 3" key="1">
    <citation type="submission" date="2021-04" db="EMBL/GenBank/DDBJ databases">
        <title>Magnetospirillum sulfuroxidans sp. nov., a facultative chemolithoautotrophic sulfur-oxidizing alphaproteobacterium isolated from freshwater sediment and proposals for Paramagetospirillum gen. nov., and Magnetospirillaceae fam. nov.</title>
        <authorList>
            <person name="Koziaeva V."/>
            <person name="Geelhoed J.S."/>
            <person name="Sorokin D.Y."/>
            <person name="Grouzdev D.S."/>
        </authorList>
    </citation>
    <scope>NUCLEOTIDE SEQUENCE [LARGE SCALE GENOMIC DNA]</scope>
    <source>
        <strain evidence="2 3">J10</strain>
    </source>
</reference>
<feature type="chain" id="PRO_5046347045" description="Type VI secretion system protein" evidence="1">
    <location>
        <begin position="35"/>
        <end position="162"/>
    </location>
</feature>
<comment type="caution">
    <text evidence="2">The sequence shown here is derived from an EMBL/GenBank/DDBJ whole genome shotgun (WGS) entry which is preliminary data.</text>
</comment>
<protein>
    <recommendedName>
        <fullName evidence="4">Type VI secretion system protein</fullName>
    </recommendedName>
</protein>
<accession>A0ABS5IC45</accession>
<dbReference type="Proteomes" id="UP000680714">
    <property type="component" value="Unassembled WGS sequence"/>
</dbReference>
<evidence type="ECO:0008006" key="4">
    <source>
        <dbReference type="Google" id="ProtNLM"/>
    </source>
</evidence>
<name>A0ABS5IC45_9PROT</name>
<feature type="signal peptide" evidence="1">
    <location>
        <begin position="1"/>
        <end position="34"/>
    </location>
</feature>
<proteinExistence type="predicted"/>
<keyword evidence="3" id="KW-1185">Reference proteome</keyword>